<keyword evidence="2" id="KW-1185">Reference proteome</keyword>
<sequence>MIYNEKWVYYNNTSCKDGWLAPGESADDWLDTLHAGVGFDSTYSPDMVPSDYLFSHLKQHLDSPIFHSNDEVINEVDCFLDSLMP</sequence>
<reference evidence="1" key="1">
    <citation type="submission" date="2020-08" db="EMBL/GenBank/DDBJ databases">
        <title>Multicomponent nature underlies the extraordinary mechanical properties of spider dragline silk.</title>
        <authorList>
            <person name="Kono N."/>
            <person name="Nakamura H."/>
            <person name="Mori M."/>
            <person name="Yoshida Y."/>
            <person name="Ohtoshi R."/>
            <person name="Malay A.D."/>
            <person name="Moran D.A.P."/>
            <person name="Tomita M."/>
            <person name="Numata K."/>
            <person name="Arakawa K."/>
        </authorList>
    </citation>
    <scope>NUCLEOTIDE SEQUENCE</scope>
</reference>
<dbReference type="AlphaFoldDB" id="A0A8X6SG23"/>
<organism evidence="1 2">
    <name type="scientific">Trichonephila clavipes</name>
    <name type="common">Golden silk orbweaver</name>
    <name type="synonym">Nephila clavipes</name>
    <dbReference type="NCBI Taxonomy" id="2585209"/>
    <lineage>
        <taxon>Eukaryota</taxon>
        <taxon>Metazoa</taxon>
        <taxon>Ecdysozoa</taxon>
        <taxon>Arthropoda</taxon>
        <taxon>Chelicerata</taxon>
        <taxon>Arachnida</taxon>
        <taxon>Araneae</taxon>
        <taxon>Araneomorphae</taxon>
        <taxon>Entelegynae</taxon>
        <taxon>Araneoidea</taxon>
        <taxon>Nephilidae</taxon>
        <taxon>Trichonephila</taxon>
    </lineage>
</organism>
<gene>
    <name evidence="1" type="ORF">TNCV_364341</name>
</gene>
<evidence type="ECO:0000313" key="1">
    <source>
        <dbReference type="EMBL" id="GFY13187.1"/>
    </source>
</evidence>
<protein>
    <submittedName>
        <fullName evidence="1">Uncharacterized protein</fullName>
    </submittedName>
</protein>
<dbReference type="EMBL" id="BMAU01021320">
    <property type="protein sequence ID" value="GFY13187.1"/>
    <property type="molecule type" value="Genomic_DNA"/>
</dbReference>
<dbReference type="Gene3D" id="3.30.420.10">
    <property type="entry name" value="Ribonuclease H-like superfamily/Ribonuclease H"/>
    <property type="match status" value="1"/>
</dbReference>
<evidence type="ECO:0000313" key="2">
    <source>
        <dbReference type="Proteomes" id="UP000887159"/>
    </source>
</evidence>
<name>A0A8X6SG23_TRICX</name>
<comment type="caution">
    <text evidence="1">The sequence shown here is derived from an EMBL/GenBank/DDBJ whole genome shotgun (WGS) entry which is preliminary data.</text>
</comment>
<accession>A0A8X6SG23</accession>
<dbReference type="GO" id="GO:0003676">
    <property type="term" value="F:nucleic acid binding"/>
    <property type="evidence" value="ECO:0007669"/>
    <property type="project" value="InterPro"/>
</dbReference>
<proteinExistence type="predicted"/>
<dbReference type="Proteomes" id="UP000887159">
    <property type="component" value="Unassembled WGS sequence"/>
</dbReference>
<dbReference type="InterPro" id="IPR036397">
    <property type="entry name" value="RNaseH_sf"/>
</dbReference>